<organism evidence="1 2">
    <name type="scientific">Cutaneotrichosporon oleaginosum</name>
    <dbReference type="NCBI Taxonomy" id="879819"/>
    <lineage>
        <taxon>Eukaryota</taxon>
        <taxon>Fungi</taxon>
        <taxon>Dikarya</taxon>
        <taxon>Basidiomycota</taxon>
        <taxon>Agaricomycotina</taxon>
        <taxon>Tremellomycetes</taxon>
        <taxon>Trichosporonales</taxon>
        <taxon>Trichosporonaceae</taxon>
        <taxon>Cutaneotrichosporon</taxon>
    </lineage>
</organism>
<evidence type="ECO:0000313" key="1">
    <source>
        <dbReference type="EMBL" id="KLT45317.1"/>
    </source>
</evidence>
<dbReference type="Proteomes" id="UP000053611">
    <property type="component" value="Unassembled WGS sequence"/>
</dbReference>
<proteinExistence type="predicted"/>
<protein>
    <submittedName>
        <fullName evidence="1">Uncharacterized protein</fullName>
    </submittedName>
</protein>
<dbReference type="AlphaFoldDB" id="A0A0J0XW50"/>
<dbReference type="RefSeq" id="XP_018281808.1">
    <property type="nucleotide sequence ID" value="XM_018422113.1"/>
</dbReference>
<keyword evidence="2" id="KW-1185">Reference proteome</keyword>
<name>A0A0J0XW50_9TREE</name>
<accession>A0A0J0XW50</accession>
<gene>
    <name evidence="1" type="ORF">CC85DRAFT_282800</name>
</gene>
<dbReference type="GeneID" id="28982716"/>
<dbReference type="EMBL" id="KQ087182">
    <property type="protein sequence ID" value="KLT45317.1"/>
    <property type="molecule type" value="Genomic_DNA"/>
</dbReference>
<reference evidence="1 2" key="1">
    <citation type="submission" date="2015-03" db="EMBL/GenBank/DDBJ databases">
        <title>Genomics and transcriptomics of the oil-accumulating basidiomycete yeast T. oleaginosus allow insights into substrate utilization and the diverse evolutionary trajectories of mating systems in fungi.</title>
        <authorList>
            <consortium name="DOE Joint Genome Institute"/>
            <person name="Kourist R."/>
            <person name="Kracht O."/>
            <person name="Bracharz F."/>
            <person name="Lipzen A."/>
            <person name="Nolan M."/>
            <person name="Ohm R."/>
            <person name="Grigoriev I."/>
            <person name="Sun S."/>
            <person name="Heitman J."/>
            <person name="Bruck T."/>
            <person name="Nowrousian M."/>
        </authorList>
    </citation>
    <scope>NUCLEOTIDE SEQUENCE [LARGE SCALE GENOMIC DNA]</scope>
    <source>
        <strain evidence="1 2">IBC0246</strain>
    </source>
</reference>
<evidence type="ECO:0000313" key="2">
    <source>
        <dbReference type="Proteomes" id="UP000053611"/>
    </source>
</evidence>
<sequence>MYSGSISGAWLTNVRRIMANAPSWLAQVDILRPLSQPHTTHSLNLGAWGEHWISASEASHPRPKEGPTWDVAVRTENRISNGQRRNLADKLYWVGLSCSFGRRLHGLFSSKVQLYDAPAVIGRSDSRRRTDTTPGLGGLTVRCRVNTSSQ</sequence>